<evidence type="ECO:0000313" key="1">
    <source>
        <dbReference type="EMBL" id="TJZ73895.1"/>
    </source>
</evidence>
<comment type="caution">
    <text evidence="1">The sequence shown here is derived from an EMBL/GenBank/DDBJ whole genome shotgun (WGS) entry which is preliminary data.</text>
</comment>
<gene>
    <name evidence="1" type="ORF">FAZ21_09155</name>
</gene>
<reference evidence="1 2" key="1">
    <citation type="submission" date="2019-04" db="EMBL/GenBank/DDBJ databases">
        <title>Chitiniphilus eburnea sp. nov., a novel chitinolytic bacterium isolated from aquaculture sludge.</title>
        <authorList>
            <person name="Sheng M."/>
        </authorList>
    </citation>
    <scope>NUCLEOTIDE SEQUENCE [LARGE SCALE GENOMIC DNA]</scope>
    <source>
        <strain evidence="1 2">HX-2-15</strain>
    </source>
</reference>
<dbReference type="OrthoDB" id="8966986at2"/>
<proteinExistence type="predicted"/>
<organism evidence="1 2">
    <name type="scientific">Chitiniphilus eburneus</name>
    <dbReference type="NCBI Taxonomy" id="2571148"/>
    <lineage>
        <taxon>Bacteria</taxon>
        <taxon>Pseudomonadati</taxon>
        <taxon>Pseudomonadota</taxon>
        <taxon>Betaproteobacteria</taxon>
        <taxon>Neisseriales</taxon>
        <taxon>Chitinibacteraceae</taxon>
        <taxon>Chitiniphilus</taxon>
    </lineage>
</organism>
<dbReference type="Proteomes" id="UP000310016">
    <property type="component" value="Unassembled WGS sequence"/>
</dbReference>
<keyword evidence="2" id="KW-1185">Reference proteome</keyword>
<evidence type="ECO:0000313" key="2">
    <source>
        <dbReference type="Proteomes" id="UP000310016"/>
    </source>
</evidence>
<dbReference type="Gene3D" id="3.30.40.190">
    <property type="match status" value="1"/>
</dbReference>
<dbReference type="EMBL" id="SUMF01000008">
    <property type="protein sequence ID" value="TJZ73895.1"/>
    <property type="molecule type" value="Genomic_DNA"/>
</dbReference>
<accession>A0A4U0PZ53</accession>
<dbReference type="AlphaFoldDB" id="A0A4U0PZ53"/>
<sequence length="85" mass="9243">MAELGCVLCRLLGQPQSGKTDVHHLRTGQGAAQRASDFLVIPLCHDGCHQGPHGVHGDQALLRIAKVNELDLLAYTLQLLEEHRA</sequence>
<protein>
    <recommendedName>
        <fullName evidence="3">DUF968 domain-containing protein</fullName>
    </recommendedName>
</protein>
<evidence type="ECO:0008006" key="3">
    <source>
        <dbReference type="Google" id="ProtNLM"/>
    </source>
</evidence>
<name>A0A4U0PZ53_9NEIS</name>